<sequence>MTFTPLKGMSTVVRRFLTEDAADRGYIKDAEHYSAEECARIIASYPPRSAHQRSAELLSPQRPSLRRASCPMRTNTVR</sequence>
<proteinExistence type="predicted"/>
<evidence type="ECO:0000256" key="1">
    <source>
        <dbReference type="SAM" id="MobiDB-lite"/>
    </source>
</evidence>
<protein>
    <submittedName>
        <fullName evidence="2">Uncharacterized protein</fullName>
    </submittedName>
</protein>
<evidence type="ECO:0000313" key="3">
    <source>
        <dbReference type="Proteomes" id="UP000474061"/>
    </source>
</evidence>
<gene>
    <name evidence="2" type="ORF">FG476_11485</name>
</gene>
<accession>A0A9Q4MLE5</accession>
<reference evidence="2" key="2">
    <citation type="journal article" date="2020" name="Appl. Environ. Microbiol.">
        <title>Multiple intercontinental introductions associated with the emergence of a plant pathogen in Europe.</title>
        <authorList>
            <person name="Landa B.B."/>
            <person name="Castillo A.I."/>
            <person name="Giampetruzzi A."/>
            <person name="Kahn A."/>
            <person name="Roman-Ecija M."/>
            <person name="Velasco-Amo M.P."/>
            <person name="Navas-Cortes J.A."/>
            <person name="Marco-Noales E."/>
            <person name="Barbe S."/>
            <person name="Moralejo E."/>
            <person name="Coletta-Filho H.D."/>
            <person name="Saldarelli P."/>
            <person name="Saponari M."/>
            <person name="Almeida R.P.P."/>
        </authorList>
    </citation>
    <scope>NUCLEOTIDE SEQUENCE</scope>
    <source>
        <strain evidence="2">XYL1981</strain>
    </source>
</reference>
<organism evidence="2 3">
    <name type="scientific">Xylella fastidiosa subsp. multiplex</name>
    <dbReference type="NCBI Taxonomy" id="644357"/>
    <lineage>
        <taxon>Bacteria</taxon>
        <taxon>Pseudomonadati</taxon>
        <taxon>Pseudomonadota</taxon>
        <taxon>Gammaproteobacteria</taxon>
        <taxon>Lysobacterales</taxon>
        <taxon>Lysobacteraceae</taxon>
        <taxon>Xylella</taxon>
    </lineage>
</organism>
<dbReference type="Proteomes" id="UP000474061">
    <property type="component" value="Unassembled WGS sequence"/>
</dbReference>
<dbReference type="AlphaFoldDB" id="A0A9Q4MLE5"/>
<reference evidence="2" key="1">
    <citation type="submission" date="2019-05" db="EMBL/GenBank/DDBJ databases">
        <authorList>
            <person name="Castillo A."/>
            <person name="Giampetruzzi A."/>
            <person name="Landa B."/>
            <person name="Saponari M."/>
            <person name="Almeida R.P.P."/>
            <person name="Moralejo E."/>
            <person name="Marco-Noales E."/>
            <person name="Velasco-Amo M.P."/>
            <person name="Roman-Ecija M."/>
            <person name="Navarro I."/>
            <person name="Monterde A."/>
            <person name="Barbe S."/>
        </authorList>
    </citation>
    <scope>NUCLEOTIDE SEQUENCE</scope>
    <source>
        <strain evidence="2">XYL1981</strain>
    </source>
</reference>
<feature type="region of interest" description="Disordered" evidence="1">
    <location>
        <begin position="48"/>
        <end position="78"/>
    </location>
</feature>
<comment type="caution">
    <text evidence="2">The sequence shown here is derived from an EMBL/GenBank/DDBJ whole genome shotgun (WGS) entry which is preliminary data.</text>
</comment>
<dbReference type="EMBL" id="VDCJ01000352">
    <property type="protein sequence ID" value="MRU24648.1"/>
    <property type="molecule type" value="Genomic_DNA"/>
</dbReference>
<evidence type="ECO:0000313" key="2">
    <source>
        <dbReference type="EMBL" id="MRU24648.1"/>
    </source>
</evidence>
<name>A0A9Q4MLE5_XYLFS</name>